<evidence type="ECO:0000256" key="1">
    <source>
        <dbReference type="SAM" id="MobiDB-lite"/>
    </source>
</evidence>
<proteinExistence type="predicted"/>
<feature type="region of interest" description="Disordered" evidence="1">
    <location>
        <begin position="1"/>
        <end position="31"/>
    </location>
</feature>
<evidence type="ECO:0000313" key="2">
    <source>
        <dbReference type="EMBL" id="CAX31993.1"/>
    </source>
</evidence>
<protein>
    <submittedName>
        <fullName evidence="2">Uncharacterized protein</fullName>
    </submittedName>
</protein>
<name>B9ERW8_PROMM</name>
<sequence>MTSISKSLPLLALNNPPRPSTSSKAMTTNALKPNLLKQLQRHAEGAPRRQI</sequence>
<dbReference type="HOGENOM" id="CLU_3102553_0_0_3"/>
<evidence type="ECO:0000313" key="3">
    <source>
        <dbReference type="Proteomes" id="UP000001423"/>
    </source>
</evidence>
<feature type="compositionally biased region" description="Polar residues" evidence="1">
    <location>
        <begin position="20"/>
        <end position="31"/>
    </location>
</feature>
<dbReference type="KEGG" id="pmt:PMT_2475"/>
<dbReference type="AlphaFoldDB" id="B9ERW8"/>
<keyword evidence="3" id="KW-1185">Reference proteome</keyword>
<organism evidence="2 3">
    <name type="scientific">Prochlorococcus marinus (strain MIT 9313)</name>
    <dbReference type="NCBI Taxonomy" id="74547"/>
    <lineage>
        <taxon>Bacteria</taxon>
        <taxon>Bacillati</taxon>
        <taxon>Cyanobacteriota</taxon>
        <taxon>Cyanophyceae</taxon>
        <taxon>Synechococcales</taxon>
        <taxon>Prochlorococcaceae</taxon>
        <taxon>Prochlorococcus</taxon>
    </lineage>
</organism>
<accession>B9ERW8</accession>
<gene>
    <name evidence="2" type="ordered locus">PMT_2475</name>
</gene>
<reference evidence="2 3" key="1">
    <citation type="journal article" date="2003" name="Nature">
        <title>Genome divergence in two Prochlorococcus ecotypes reflects oceanic niche differentiation.</title>
        <authorList>
            <person name="Rocap G."/>
            <person name="Larimer F.W."/>
            <person name="Lamerdin J.E."/>
            <person name="Malfatti S."/>
            <person name="Chain P."/>
            <person name="Ahlgren N.A."/>
            <person name="Arellano A."/>
            <person name="Coleman M."/>
            <person name="Hauser L."/>
            <person name="Hess W.R."/>
            <person name="Johnson Z.I."/>
            <person name="Land M.L."/>
            <person name="Lindell D."/>
            <person name="Post A.F."/>
            <person name="Regala W."/>
            <person name="Shah M."/>
            <person name="Shaw S.L."/>
            <person name="Steglich C."/>
            <person name="Sullivan M.B."/>
            <person name="Ting C.S."/>
            <person name="Tolonen A."/>
            <person name="Webb E.A."/>
            <person name="Zinser E.R."/>
            <person name="Chisholm S.W."/>
        </authorList>
    </citation>
    <scope>NUCLEOTIDE SEQUENCE [LARGE SCALE GENOMIC DNA]</scope>
    <source>
        <strain evidence="3">MIT 9313</strain>
    </source>
</reference>
<dbReference type="Proteomes" id="UP000001423">
    <property type="component" value="Chromosome"/>
</dbReference>
<dbReference type="EMBL" id="BX548175">
    <property type="protein sequence ID" value="CAX31993.1"/>
    <property type="molecule type" value="Genomic_DNA"/>
</dbReference>